<dbReference type="PANTHER" id="PTHR43628">
    <property type="entry name" value="ACTIVATOR OF C KINASE PROTEIN 1-RELATED"/>
    <property type="match status" value="1"/>
</dbReference>
<dbReference type="InterPro" id="IPR011990">
    <property type="entry name" value="TPR-like_helical_dom_sf"/>
</dbReference>
<name>A0A5B8VJP3_9BACT</name>
<dbReference type="OrthoDB" id="5464673at2"/>
<evidence type="ECO:0000256" key="2">
    <source>
        <dbReference type="SAM" id="Phobius"/>
    </source>
</evidence>
<accession>A0A5B8VJP3</accession>
<dbReference type="EMBL" id="CP042434">
    <property type="protein sequence ID" value="QEC71205.1"/>
    <property type="molecule type" value="Genomic_DNA"/>
</dbReference>
<keyword evidence="2" id="KW-1133">Transmembrane helix</keyword>
<dbReference type="Gene3D" id="1.25.40.10">
    <property type="entry name" value="Tetratricopeptide repeat domain"/>
    <property type="match status" value="1"/>
</dbReference>
<dbReference type="SMART" id="SM00671">
    <property type="entry name" value="SEL1"/>
    <property type="match status" value="4"/>
</dbReference>
<dbReference type="AlphaFoldDB" id="A0A5B8VJP3"/>
<organism evidence="3 4">
    <name type="scientific">Arachidicoccus ginsenosidivorans</name>
    <dbReference type="NCBI Taxonomy" id="496057"/>
    <lineage>
        <taxon>Bacteria</taxon>
        <taxon>Pseudomonadati</taxon>
        <taxon>Bacteroidota</taxon>
        <taxon>Chitinophagia</taxon>
        <taxon>Chitinophagales</taxon>
        <taxon>Chitinophagaceae</taxon>
        <taxon>Arachidicoccus</taxon>
    </lineage>
</organism>
<proteinExistence type="predicted"/>
<evidence type="ECO:0000256" key="1">
    <source>
        <dbReference type="SAM" id="Coils"/>
    </source>
</evidence>
<dbReference type="Proteomes" id="UP000321291">
    <property type="component" value="Chromosome"/>
</dbReference>
<keyword evidence="2" id="KW-0472">Membrane</keyword>
<feature type="transmembrane region" description="Helical" evidence="2">
    <location>
        <begin position="216"/>
        <end position="235"/>
    </location>
</feature>
<dbReference type="RefSeq" id="WP_146780479.1">
    <property type="nucleotide sequence ID" value="NZ_CP042434.1"/>
</dbReference>
<dbReference type="Pfam" id="PF08238">
    <property type="entry name" value="Sel1"/>
    <property type="match status" value="5"/>
</dbReference>
<keyword evidence="2" id="KW-0812">Transmembrane</keyword>
<dbReference type="KEGG" id="agi:FSB73_05455"/>
<dbReference type="InterPro" id="IPR052945">
    <property type="entry name" value="Mitotic_Regulator"/>
</dbReference>
<dbReference type="InterPro" id="IPR006597">
    <property type="entry name" value="Sel1-like"/>
</dbReference>
<sequence length="543" mass="61554">MTHEEAFQRIELPEGTDIQEVRRKFAAMHGDYRMRIDNAPTPRLRQMFEQQLEHIKEAYSLLNGSEGVNDTIDLPRTKRVLYEDAARENQSAKVKPENSSQYSLLDAYDYFGLSPEDGKVTFDQLTKTKLEDLENGLQSQFLAPAKKLYEEELVKAKKLIAILLTDRQAKEYLARKRAEQSALDQLAKEKAQKKQEKLSGDFIEEHTDGKTKRKRILIIGLAAVIIIGALALLILKPGLNSAPVLFEHNGLYGYKKGDYLFIWPRYNTASTFKGGEARVSVNDSNFYIDETGKFLRFADSVNKRTADENAPNPKFVKDSLTEVHSEQEPLHTINTDTEKVKGNATNNTASKKSVEDLLQLGNEHFDKRNYGPARNYYEKAVKKGSSKAMYKLGYLYANGLGFPSDYKKAIYWYGMAVNNGEVEAMVLLGVLYANDYAGLRDNMGNREYKKAKYWYERAIDSGNHRAALNGLGWLYYFGHGVAKDYKKAAMLFEEAAQNGYAASMYALGNLYRNGGHGVQKDDSLAKYWYERDALPAMILPVPN</sequence>
<keyword evidence="4" id="KW-1185">Reference proteome</keyword>
<evidence type="ECO:0000313" key="4">
    <source>
        <dbReference type="Proteomes" id="UP000321291"/>
    </source>
</evidence>
<keyword evidence="1" id="KW-0175">Coiled coil</keyword>
<protein>
    <submittedName>
        <fullName evidence="3">Sel1 repeat family protein</fullName>
    </submittedName>
</protein>
<feature type="coiled-coil region" evidence="1">
    <location>
        <begin position="169"/>
        <end position="196"/>
    </location>
</feature>
<evidence type="ECO:0000313" key="3">
    <source>
        <dbReference type="EMBL" id="QEC71205.1"/>
    </source>
</evidence>
<dbReference type="PANTHER" id="PTHR43628:SF1">
    <property type="entry name" value="CHITIN SYNTHASE REGULATORY FACTOR 2-RELATED"/>
    <property type="match status" value="1"/>
</dbReference>
<dbReference type="SUPFAM" id="SSF81901">
    <property type="entry name" value="HCP-like"/>
    <property type="match status" value="1"/>
</dbReference>
<reference evidence="3 4" key="1">
    <citation type="journal article" date="2017" name="Int. J. Syst. Evol. Microbiol.">
        <title>Arachidicoccus ginsenosidivorans sp. nov., with ginsenoside-converting activity isolated from ginseng cultivating soil.</title>
        <authorList>
            <person name="Siddiqi M.Z."/>
            <person name="Aslam Z."/>
            <person name="Im W.T."/>
        </authorList>
    </citation>
    <scope>NUCLEOTIDE SEQUENCE [LARGE SCALE GENOMIC DNA]</scope>
    <source>
        <strain evidence="3 4">Gsoil 809</strain>
    </source>
</reference>
<gene>
    <name evidence="3" type="ORF">FSB73_05455</name>
</gene>